<dbReference type="PANTHER" id="PTHR32444:SF234">
    <property type="entry name" value="RECEPTOR-LIKE SERINE_THREONINE-PROTEIN KINASE"/>
    <property type="match status" value="1"/>
</dbReference>
<dbReference type="InterPro" id="IPR001480">
    <property type="entry name" value="Bulb-type_lectin_dom"/>
</dbReference>
<dbReference type="EMBL" id="JAEACU010000001">
    <property type="protein sequence ID" value="KAH7546573.1"/>
    <property type="molecule type" value="Genomic_DNA"/>
</dbReference>
<dbReference type="Pfam" id="PF00954">
    <property type="entry name" value="S_locus_glycop"/>
    <property type="match status" value="2"/>
</dbReference>
<dbReference type="InterPro" id="IPR036426">
    <property type="entry name" value="Bulb-type_lectin_dom_sf"/>
</dbReference>
<gene>
    <name evidence="7" type="ORF">FEM48_Zijuj01G0215200</name>
</gene>
<dbReference type="Gene3D" id="2.90.10.10">
    <property type="entry name" value="Bulb-type lectin domain"/>
    <property type="match status" value="3"/>
</dbReference>
<keyword evidence="3" id="KW-0325">Glycoprotein</keyword>
<keyword evidence="4" id="KW-1133">Transmembrane helix</keyword>
<dbReference type="CDD" id="cd01098">
    <property type="entry name" value="PAN_AP_plant"/>
    <property type="match status" value="2"/>
</dbReference>
<protein>
    <submittedName>
        <fullName evidence="7">Uncharacterized protein</fullName>
    </submittedName>
</protein>
<evidence type="ECO:0000259" key="6">
    <source>
        <dbReference type="PROSITE" id="PS50948"/>
    </source>
</evidence>
<dbReference type="Pfam" id="PF08276">
    <property type="entry name" value="PAN_2"/>
    <property type="match status" value="2"/>
</dbReference>
<keyword evidence="4" id="KW-0812">Transmembrane</keyword>
<name>A0A978W3N9_ZIZJJ</name>
<dbReference type="FunFam" id="2.90.10.30:FF:000003">
    <property type="entry name" value="Os04g0303100 protein"/>
    <property type="match status" value="2"/>
</dbReference>
<evidence type="ECO:0000256" key="3">
    <source>
        <dbReference type="ARBA" id="ARBA00023180"/>
    </source>
</evidence>
<organism evidence="7 8">
    <name type="scientific">Ziziphus jujuba var. spinosa</name>
    <dbReference type="NCBI Taxonomy" id="714518"/>
    <lineage>
        <taxon>Eukaryota</taxon>
        <taxon>Viridiplantae</taxon>
        <taxon>Streptophyta</taxon>
        <taxon>Embryophyta</taxon>
        <taxon>Tracheophyta</taxon>
        <taxon>Spermatophyta</taxon>
        <taxon>Magnoliopsida</taxon>
        <taxon>eudicotyledons</taxon>
        <taxon>Gunneridae</taxon>
        <taxon>Pentapetalae</taxon>
        <taxon>rosids</taxon>
        <taxon>fabids</taxon>
        <taxon>Rosales</taxon>
        <taxon>Rhamnaceae</taxon>
        <taxon>Paliureae</taxon>
        <taxon>Ziziphus</taxon>
    </lineage>
</organism>
<evidence type="ECO:0000259" key="5">
    <source>
        <dbReference type="PROSITE" id="PS50927"/>
    </source>
</evidence>
<keyword evidence="1" id="KW-0732">Signal</keyword>
<evidence type="ECO:0000256" key="4">
    <source>
        <dbReference type="SAM" id="Phobius"/>
    </source>
</evidence>
<reference evidence="7" key="1">
    <citation type="journal article" date="2021" name="Front. Plant Sci.">
        <title>Chromosome-Scale Genome Assembly for Chinese Sour Jujube and Insights Into Its Genome Evolution and Domestication Signature.</title>
        <authorList>
            <person name="Shen L.-Y."/>
            <person name="Luo H."/>
            <person name="Wang X.-L."/>
            <person name="Wang X.-M."/>
            <person name="Qiu X.-J."/>
            <person name="Liu H."/>
            <person name="Zhou S.-S."/>
            <person name="Jia K.-H."/>
            <person name="Nie S."/>
            <person name="Bao Y.-T."/>
            <person name="Zhang R.-G."/>
            <person name="Yun Q.-Z."/>
            <person name="Chai Y.-H."/>
            <person name="Lu J.-Y."/>
            <person name="Li Y."/>
            <person name="Zhao S.-W."/>
            <person name="Mao J.-F."/>
            <person name="Jia S.-G."/>
            <person name="Mao Y.-M."/>
        </authorList>
    </citation>
    <scope>NUCLEOTIDE SEQUENCE</scope>
    <source>
        <strain evidence="7">AT0</strain>
        <tissue evidence="7">Leaf</tissue>
    </source>
</reference>
<dbReference type="PROSITE" id="PS50948">
    <property type="entry name" value="PAN"/>
    <property type="match status" value="2"/>
</dbReference>
<dbReference type="SUPFAM" id="SSF51110">
    <property type="entry name" value="alpha-D-mannose-specific plant lectins"/>
    <property type="match status" value="3"/>
</dbReference>
<feature type="domain" description="Bulb-type lectin" evidence="5">
    <location>
        <begin position="1"/>
        <end position="55"/>
    </location>
</feature>
<keyword evidence="4" id="KW-0472">Membrane</keyword>
<evidence type="ECO:0000256" key="1">
    <source>
        <dbReference type="ARBA" id="ARBA00022729"/>
    </source>
</evidence>
<evidence type="ECO:0000313" key="8">
    <source>
        <dbReference type="Proteomes" id="UP000813462"/>
    </source>
</evidence>
<feature type="domain" description="Bulb-type lectin" evidence="5">
    <location>
        <begin position="340"/>
        <end position="452"/>
    </location>
</feature>
<keyword evidence="2" id="KW-1015">Disulfide bond</keyword>
<dbReference type="SMART" id="SM00108">
    <property type="entry name" value="B_lectin"/>
    <property type="match status" value="2"/>
</dbReference>
<dbReference type="AlphaFoldDB" id="A0A978W3N9"/>
<dbReference type="SMART" id="SM00473">
    <property type="entry name" value="PAN_AP"/>
    <property type="match status" value="2"/>
</dbReference>
<dbReference type="InterPro" id="IPR003609">
    <property type="entry name" value="Pan_app"/>
</dbReference>
<dbReference type="InterPro" id="IPR000858">
    <property type="entry name" value="S_locus_glycoprot_dom"/>
</dbReference>
<comment type="caution">
    <text evidence="7">The sequence shown here is derived from an EMBL/GenBank/DDBJ whole genome shotgun (WGS) entry which is preliminary data.</text>
</comment>
<proteinExistence type="predicted"/>
<dbReference type="Proteomes" id="UP000813462">
    <property type="component" value="Unassembled WGS sequence"/>
</dbReference>
<feature type="domain" description="Apple" evidence="6">
    <location>
        <begin position="523"/>
        <end position="612"/>
    </location>
</feature>
<accession>A0A978W3N9</accession>
<evidence type="ECO:0000256" key="2">
    <source>
        <dbReference type="ARBA" id="ARBA00023157"/>
    </source>
</evidence>
<dbReference type="Gene3D" id="3.50.4.10">
    <property type="entry name" value="Hepatocyte Growth Factor"/>
    <property type="match status" value="1"/>
</dbReference>
<feature type="domain" description="Apple" evidence="6">
    <location>
        <begin position="883"/>
        <end position="967"/>
    </location>
</feature>
<evidence type="ECO:0000313" key="7">
    <source>
        <dbReference type="EMBL" id="KAH7546573.1"/>
    </source>
</evidence>
<dbReference type="PROSITE" id="PS50927">
    <property type="entry name" value="BULB_LECTIN"/>
    <property type="match status" value="2"/>
</dbReference>
<dbReference type="PANTHER" id="PTHR32444">
    <property type="entry name" value="BULB-TYPE LECTIN DOMAIN-CONTAINING PROTEIN"/>
    <property type="match status" value="1"/>
</dbReference>
<dbReference type="GO" id="GO:0048544">
    <property type="term" value="P:recognition of pollen"/>
    <property type="evidence" value="ECO:0007669"/>
    <property type="project" value="InterPro"/>
</dbReference>
<feature type="transmembrane region" description="Helical" evidence="4">
    <location>
        <begin position="980"/>
        <end position="998"/>
    </location>
</feature>
<sequence>MVNRTGHLVLLGQNTSAVWSAKPTKSVRAPILQLLDTGNLVLRDEKDDENSEEGYLWQSFDYPGDTLLPGMKLGWDLRTRFERRLVSWKSPDDPSPGDFDWGITLHTYPESETWKGPKRYFRDGPWNGIRFSGLPELRPNFLFRFDFVTNEDEAYYIFQQKNESIKTRLILNQSSGYIRVRYAWNAVSQSWDTFSRLPRDTCDEYGLCGAFGKCVAWEAPVCQCLKGFSRKGNLLDWSQGCIRNKPFNCQDKDSSGFVKFSGLKLPETANSWVKIAVVVLVVFVAVCGMFWLAYYIRKVKARKVLEASIHKHFVFCKYLTRSETVCHCLDHGGPIFYQIWFNDSANEVLTESKSQREERCRCMRQAFATISGTQFIIQTVVWVANQQNPINDYLRTMMISSTGHLFLLGQKISVVWSASPTQSVQAPILQLLDSGNLVLIDEKDDENSDKYLCSSDKYYWSGPWNGLTYSGAPQLKPNPLFENESAKSRVVLNQTNGYIGRHYAWNSGTQSWHVFASVTNDECDIYALWRLWKLYHWRIPCLKLPDTTYSRVNVPLNLKECKTKCLSNCSSIAYLNTDIREGDSGCAMWSGDLIDIRELQDGGQDPYVRIHASDLAVKVMAVIFVVCGCSCLLIISAKSGTGHLVLLRQKSSVVWSASPTQSVQAPILQLLDTGNLVLRDEKDENSENYLWQSFDYPTDTLLPGMKLGWDLKTGLERRIVSWKSPDDPSPGDFSWRIELHNYPEGQTWKGSKKYYRDGPWNGLRYTGNPELKPNLLFTFEFVNHKDEVYYIFHLKNESVKTRIVVNQTNGYIRERCAWNSETQSWDVFSSMPRDNCDGYGLCGAYGNCVIWEAPVCQCFKGFKPKGNFMDWSQGCVRNKPLTCHDKHSSAFVKISGLKLPDTTYTWVNGSMNLKECKAKCISNCSCTAYTISDISGKGSGCAMWFGDLIDIRELQVGGQDLHVRMHASELGANGEHKLKMVVEVLAVIFVVGGTFLLVHCIRKIRARKGLEGVAPVAAYSSPKKVEFPSTSEITVTLLAPR</sequence>
<dbReference type="Pfam" id="PF01453">
    <property type="entry name" value="B_lectin"/>
    <property type="match status" value="3"/>
</dbReference>
<feature type="transmembrane region" description="Helical" evidence="4">
    <location>
        <begin position="272"/>
        <end position="296"/>
    </location>
</feature>
<feature type="transmembrane region" description="Helical" evidence="4">
    <location>
        <begin position="615"/>
        <end position="635"/>
    </location>
</feature>